<evidence type="ECO:0000256" key="7">
    <source>
        <dbReference type="ARBA" id="ARBA00022798"/>
    </source>
</evidence>
<dbReference type="GO" id="GO:0019432">
    <property type="term" value="P:triglyceride biosynthetic process"/>
    <property type="evidence" value="ECO:0007669"/>
    <property type="project" value="TreeGrafter"/>
</dbReference>
<dbReference type="InterPro" id="IPR009721">
    <property type="entry name" value="O-acyltransferase_WSD1_C"/>
</dbReference>
<evidence type="ECO:0000256" key="2">
    <source>
        <dbReference type="ARBA" id="ARBA00005189"/>
    </source>
</evidence>
<keyword evidence="8 11" id="KW-0443">Lipid metabolism</keyword>
<evidence type="ECO:0000313" key="16">
    <source>
        <dbReference type="Proteomes" id="UP000727993"/>
    </source>
</evidence>
<evidence type="ECO:0000256" key="9">
    <source>
        <dbReference type="ARBA" id="ARBA00023315"/>
    </source>
</evidence>
<feature type="domain" description="O-acyltransferase WSD1 C-terminal" evidence="14">
    <location>
        <begin position="311"/>
        <end position="460"/>
    </location>
</feature>
<comment type="similarity">
    <text evidence="3 11">Belongs to the long-chain O-acyltransferase family.</text>
</comment>
<dbReference type="Pfam" id="PF03007">
    <property type="entry name" value="WS_DGAT_cat"/>
    <property type="match status" value="1"/>
</dbReference>
<keyword evidence="6 11" id="KW-0808">Transferase</keyword>
<evidence type="ECO:0000256" key="4">
    <source>
        <dbReference type="ARBA" id="ARBA00013244"/>
    </source>
</evidence>
<feature type="compositionally biased region" description="Basic residues" evidence="12">
    <location>
        <begin position="527"/>
        <end position="553"/>
    </location>
</feature>
<dbReference type="GO" id="GO:0005886">
    <property type="term" value="C:plasma membrane"/>
    <property type="evidence" value="ECO:0007669"/>
    <property type="project" value="TreeGrafter"/>
</dbReference>
<dbReference type="EMBL" id="JADJZA010000001">
    <property type="protein sequence ID" value="MBK9295640.1"/>
    <property type="molecule type" value="Genomic_DNA"/>
</dbReference>
<dbReference type="Gene3D" id="3.30.559.30">
    <property type="entry name" value="Nonribosomal peptide synthetase, condensation domain"/>
    <property type="match status" value="1"/>
</dbReference>
<feature type="compositionally biased region" description="Low complexity" evidence="12">
    <location>
        <begin position="554"/>
        <end position="567"/>
    </location>
</feature>
<comment type="pathway">
    <text evidence="1 11">Glycerolipid metabolism; triacylglycerol biosynthesis.</text>
</comment>
<dbReference type="Pfam" id="PF06974">
    <property type="entry name" value="WS_DGAT_C"/>
    <property type="match status" value="1"/>
</dbReference>
<dbReference type="PANTHER" id="PTHR31650:SF1">
    <property type="entry name" value="WAX ESTER SYNTHASE_DIACYLGLYCEROL ACYLTRANSFERASE 4-RELATED"/>
    <property type="match status" value="1"/>
</dbReference>
<feature type="region of interest" description="Disordered" evidence="12">
    <location>
        <begin position="469"/>
        <end position="589"/>
    </location>
</feature>
<gene>
    <name evidence="15" type="ORF">IPN02_01940</name>
</gene>
<feature type="compositionally biased region" description="Basic and acidic residues" evidence="12">
    <location>
        <begin position="478"/>
        <end position="487"/>
    </location>
</feature>
<evidence type="ECO:0000256" key="11">
    <source>
        <dbReference type="RuleBase" id="RU361241"/>
    </source>
</evidence>
<evidence type="ECO:0000256" key="5">
    <source>
        <dbReference type="ARBA" id="ARBA00022516"/>
    </source>
</evidence>
<dbReference type="PANTHER" id="PTHR31650">
    <property type="entry name" value="O-ACYLTRANSFERASE (WSD1-LIKE) FAMILY PROTEIN"/>
    <property type="match status" value="1"/>
</dbReference>
<sequence length="589" mass="63936">MERLSGIDAAFTYLETPNAHMHVAMTAILDTETMPGGYSFEAIRQLVLERMHLVAPFRRRLVNVPFNLNHPIWIEDPDFDIDFHVHRVDAPAPGGRRELAELAARIASVPLDRRRPLWEIWVIEGLKHDRIGVVTKVHHSAVDGASGTEIMTTLYDMVAEGADVTPPEPHEPEHIPNEWELIGYAMSSRLKRWMDMPALLGRTVGNLSNVVSSRLSDDPAPHGALPLTAPPTPFNSAISPHRLVAFARVPLAGVKEIKEAFGVKVNDVVLAIMSGTLRKYLDDRGDLPEDSLVACIPVSVRTEEEKGSANNRVSAMFAHLATQEPDPSERLRLIAESTRGAKEEHNALGARLMTDWGEYAAPRTFHLASRLYSQIGMANMHRPIHNLVISNVPGPSFPLYFAGAKLIAAYPMGPIMEGAGINVTVLSYEDNIDVGFMVDRELTPDVWDLAAAVEAAYDELLAAARAKTGTAVPAEDATAEKAPEKTSTDGPATATTTASRKATAKKAPVNKATKKAAAKKATGNKTPTRKSATKKAPAKKATMRKTAAKKAPARKTASSKKAAPRKPSNTRVTERGATVRTARKKPASP</sequence>
<dbReference type="NCBIfam" id="TIGR02946">
    <property type="entry name" value="acyl_WS_DGAT"/>
    <property type="match status" value="1"/>
</dbReference>
<accession>A0A936N8M0</accession>
<proteinExistence type="inferred from homology"/>
<evidence type="ECO:0000256" key="1">
    <source>
        <dbReference type="ARBA" id="ARBA00004771"/>
    </source>
</evidence>
<dbReference type="GO" id="GO:0051701">
    <property type="term" value="P:biological process involved in interaction with host"/>
    <property type="evidence" value="ECO:0007669"/>
    <property type="project" value="TreeGrafter"/>
</dbReference>
<evidence type="ECO:0000256" key="6">
    <source>
        <dbReference type="ARBA" id="ARBA00022679"/>
    </source>
</evidence>
<dbReference type="InterPro" id="IPR023213">
    <property type="entry name" value="CAT-like_dom_sf"/>
</dbReference>
<organism evidence="15 16">
    <name type="scientific">Candidatus Neomicrothrix subdominans</name>
    <dbReference type="NCBI Taxonomy" id="2954438"/>
    <lineage>
        <taxon>Bacteria</taxon>
        <taxon>Bacillati</taxon>
        <taxon>Actinomycetota</taxon>
        <taxon>Acidimicrobiia</taxon>
        <taxon>Acidimicrobiales</taxon>
        <taxon>Microthrixaceae</taxon>
        <taxon>Candidatus Neomicrothrix</taxon>
    </lineage>
</organism>
<evidence type="ECO:0000256" key="8">
    <source>
        <dbReference type="ARBA" id="ARBA00023098"/>
    </source>
</evidence>
<feature type="compositionally biased region" description="Low complexity" evidence="12">
    <location>
        <begin position="492"/>
        <end position="511"/>
    </location>
</feature>
<keyword evidence="7 11" id="KW-0319">Glycerol metabolism</keyword>
<evidence type="ECO:0000256" key="3">
    <source>
        <dbReference type="ARBA" id="ARBA00009587"/>
    </source>
</evidence>
<feature type="domain" description="O-acyltransferase WSD1-like N-terminal" evidence="13">
    <location>
        <begin position="4"/>
        <end position="269"/>
    </location>
</feature>
<evidence type="ECO:0000313" key="15">
    <source>
        <dbReference type="EMBL" id="MBK9295640.1"/>
    </source>
</evidence>
<dbReference type="GO" id="GO:0006071">
    <property type="term" value="P:glycerol metabolic process"/>
    <property type="evidence" value="ECO:0007669"/>
    <property type="project" value="UniProtKB-KW"/>
</dbReference>
<dbReference type="InterPro" id="IPR014292">
    <property type="entry name" value="Acyl_transf_WS/DGAT"/>
</dbReference>
<dbReference type="SUPFAM" id="SSF52777">
    <property type="entry name" value="CoA-dependent acyltransferases"/>
    <property type="match status" value="1"/>
</dbReference>
<dbReference type="InterPro" id="IPR045034">
    <property type="entry name" value="O-acyltransferase_WSD1-like"/>
</dbReference>
<dbReference type="GO" id="GO:0071731">
    <property type="term" value="P:response to nitric oxide"/>
    <property type="evidence" value="ECO:0007669"/>
    <property type="project" value="TreeGrafter"/>
</dbReference>
<dbReference type="AlphaFoldDB" id="A0A936N8M0"/>
<name>A0A936N8M0_9ACTN</name>
<evidence type="ECO:0000259" key="14">
    <source>
        <dbReference type="Pfam" id="PF06974"/>
    </source>
</evidence>
<keyword evidence="5 11" id="KW-0444">Lipid biosynthesis</keyword>
<comment type="pathway">
    <text evidence="2">Lipid metabolism.</text>
</comment>
<dbReference type="GO" id="GO:0001666">
    <property type="term" value="P:response to hypoxia"/>
    <property type="evidence" value="ECO:0007669"/>
    <property type="project" value="TreeGrafter"/>
</dbReference>
<evidence type="ECO:0000259" key="13">
    <source>
        <dbReference type="Pfam" id="PF03007"/>
    </source>
</evidence>
<reference evidence="15 16" key="1">
    <citation type="submission" date="2020-10" db="EMBL/GenBank/DDBJ databases">
        <title>Connecting structure to function with the recovery of over 1000 high-quality activated sludge metagenome-assembled genomes encoding full-length rRNA genes using long-read sequencing.</title>
        <authorList>
            <person name="Singleton C.M."/>
            <person name="Petriglieri F."/>
            <person name="Kristensen J.M."/>
            <person name="Kirkegaard R.H."/>
            <person name="Michaelsen T.Y."/>
            <person name="Andersen M.H."/>
            <person name="Karst S.M."/>
            <person name="Dueholm M.S."/>
            <person name="Nielsen P.H."/>
            <person name="Albertsen M."/>
        </authorList>
    </citation>
    <scope>NUCLEOTIDE SEQUENCE [LARGE SCALE GENOMIC DNA]</scope>
    <source>
        <strain evidence="15">Lyne_18-Q3-R50-59_MAXAC.006</strain>
    </source>
</reference>
<evidence type="ECO:0000256" key="10">
    <source>
        <dbReference type="ARBA" id="ARBA00048109"/>
    </source>
</evidence>
<comment type="catalytic activity">
    <reaction evidence="10 11">
        <text>an acyl-CoA + a 1,2-diacyl-sn-glycerol = a triacyl-sn-glycerol + CoA</text>
        <dbReference type="Rhea" id="RHEA:10868"/>
        <dbReference type="ChEBI" id="CHEBI:17815"/>
        <dbReference type="ChEBI" id="CHEBI:57287"/>
        <dbReference type="ChEBI" id="CHEBI:58342"/>
        <dbReference type="ChEBI" id="CHEBI:64615"/>
        <dbReference type="EC" id="2.3.1.20"/>
    </reaction>
</comment>
<dbReference type="Gene3D" id="3.30.559.10">
    <property type="entry name" value="Chloramphenicol acetyltransferase-like domain"/>
    <property type="match status" value="1"/>
</dbReference>
<comment type="caution">
    <text evidence="15">The sequence shown here is derived from an EMBL/GenBank/DDBJ whole genome shotgun (WGS) entry which is preliminary data.</text>
</comment>
<dbReference type="Proteomes" id="UP000727993">
    <property type="component" value="Unassembled WGS sequence"/>
</dbReference>
<dbReference type="InterPro" id="IPR004255">
    <property type="entry name" value="O-acyltransferase_WSD1_N"/>
</dbReference>
<evidence type="ECO:0000256" key="12">
    <source>
        <dbReference type="SAM" id="MobiDB-lite"/>
    </source>
</evidence>
<dbReference type="GO" id="GO:0004144">
    <property type="term" value="F:diacylglycerol O-acyltransferase activity"/>
    <property type="evidence" value="ECO:0007669"/>
    <property type="project" value="UniProtKB-EC"/>
</dbReference>
<protein>
    <recommendedName>
        <fullName evidence="4 11">Diacylglycerol O-acyltransferase</fullName>
        <ecNumber evidence="4 11">2.3.1.20</ecNumber>
    </recommendedName>
</protein>
<keyword evidence="9 11" id="KW-0012">Acyltransferase</keyword>
<dbReference type="EC" id="2.3.1.20" evidence="4 11"/>